<evidence type="ECO:0000256" key="7">
    <source>
        <dbReference type="ARBA" id="ARBA00023273"/>
    </source>
</evidence>
<evidence type="ECO:0000259" key="13">
    <source>
        <dbReference type="Pfam" id="PF17749"/>
    </source>
</evidence>
<evidence type="ECO:0000259" key="12">
    <source>
        <dbReference type="Pfam" id="PF10243"/>
    </source>
</evidence>
<dbReference type="GO" id="GO:0042073">
    <property type="term" value="P:intraciliary transport"/>
    <property type="evidence" value="ECO:0007669"/>
    <property type="project" value="TreeGrafter"/>
</dbReference>
<dbReference type="InterPro" id="IPR041476">
    <property type="entry name" value="TRAF3IP1_C"/>
</dbReference>
<feature type="compositionally biased region" description="Low complexity" evidence="11">
    <location>
        <begin position="261"/>
        <end position="271"/>
    </location>
</feature>
<evidence type="ECO:0000256" key="10">
    <source>
        <dbReference type="SAM" id="Coils"/>
    </source>
</evidence>
<feature type="domain" description="TRAF3-interacting protein 1 N-terminal" evidence="12">
    <location>
        <begin position="122"/>
        <end position="220"/>
    </location>
</feature>
<dbReference type="VEuPathDB" id="TriTrypDB:LdCL_210024600"/>
<comment type="caution">
    <text evidence="14">The sequence shown here is derived from an EMBL/GenBank/DDBJ whole genome shotgun (WGS) entry which is preliminary data.</text>
</comment>
<evidence type="ECO:0000256" key="9">
    <source>
        <dbReference type="ARBA" id="ARBA00070492"/>
    </source>
</evidence>
<feature type="compositionally biased region" description="Basic and acidic residues" evidence="11">
    <location>
        <begin position="221"/>
        <end position="230"/>
    </location>
</feature>
<dbReference type="Gene3D" id="1.10.418.50">
    <property type="entry name" value="Microtubule-binding protein MIP-T3"/>
    <property type="match status" value="1"/>
</dbReference>
<dbReference type="VEuPathDB" id="TriTrypDB:LdBPK_211880.1"/>
<dbReference type="GO" id="GO:0008017">
    <property type="term" value="F:microtubule binding"/>
    <property type="evidence" value="ECO:0007669"/>
    <property type="project" value="InterPro"/>
</dbReference>
<dbReference type="VEuPathDB" id="TriTrypDB:LdBPK_211890.1"/>
<feature type="compositionally biased region" description="Low complexity" evidence="11">
    <location>
        <begin position="13"/>
        <end position="24"/>
    </location>
</feature>
<dbReference type="VEuPathDB" id="TriTrypDB:LdCL_210024500"/>
<dbReference type="GO" id="GO:0005930">
    <property type="term" value="C:axoneme"/>
    <property type="evidence" value="ECO:0007669"/>
    <property type="project" value="UniProtKB-SubCell"/>
</dbReference>
<comment type="similarity">
    <text evidence="8">Belongs to the TRAF3IP1 family.</text>
</comment>
<evidence type="ECO:0000256" key="5">
    <source>
        <dbReference type="ARBA" id="ARBA00023054"/>
    </source>
</evidence>
<dbReference type="Pfam" id="PF10243">
    <property type="entry name" value="MIP-T3"/>
    <property type="match status" value="1"/>
</dbReference>
<reference evidence="15" key="1">
    <citation type="submission" date="2019-02" db="EMBL/GenBank/DDBJ databases">
        <title>FDA dAtabase for Regulatory Grade micrObial Sequences (FDA-ARGOS): Supporting development and validation of Infectious Disease Dx tests.</title>
        <authorList>
            <person name="Duncan R."/>
            <person name="Fisher C."/>
            <person name="Tallon L."/>
            <person name="Sadzewicz L."/>
            <person name="Sengamalay N."/>
            <person name="Ott S."/>
            <person name="Godinez A."/>
            <person name="Nagaraj S."/>
            <person name="Vavikolanu K."/>
            <person name="Vyas G."/>
            <person name="Nadendla S."/>
            <person name="Aluvathingal J."/>
            <person name="Sichtig H."/>
        </authorList>
    </citation>
    <scope>NUCLEOTIDE SEQUENCE [LARGE SCALE GENOMIC DNA]</scope>
    <source>
        <strain evidence="15">FDAARGOS_360</strain>
    </source>
</reference>
<dbReference type="InterPro" id="IPR018799">
    <property type="entry name" value="TRAF3IP1"/>
</dbReference>
<evidence type="ECO:0000256" key="6">
    <source>
        <dbReference type="ARBA" id="ARBA00023212"/>
    </source>
</evidence>
<name>A0A504Y1Q4_LEIDO</name>
<dbReference type="GO" id="GO:0048513">
    <property type="term" value="P:animal organ development"/>
    <property type="evidence" value="ECO:0007669"/>
    <property type="project" value="UniProtKB-ARBA"/>
</dbReference>
<dbReference type="VEuPathDB" id="TriTrypDB:LDHU3_21.2250"/>
<keyword evidence="6" id="KW-0206">Cytoskeleton</keyword>
<dbReference type="PANTHER" id="PTHR31363:SF0">
    <property type="entry name" value="TRAF3-INTERACTING PROTEIN 1"/>
    <property type="match status" value="1"/>
</dbReference>
<feature type="coiled-coil region" evidence="10">
    <location>
        <begin position="486"/>
        <end position="513"/>
    </location>
</feature>
<gene>
    <name evidence="14" type="ORF">CGC20_22020</name>
</gene>
<dbReference type="Pfam" id="PF17749">
    <property type="entry name" value="MIP-T3_C"/>
    <property type="match status" value="1"/>
</dbReference>
<dbReference type="AlphaFoldDB" id="A0A504Y1Q4"/>
<keyword evidence="7" id="KW-0966">Cell projection</keyword>
<evidence type="ECO:0000256" key="11">
    <source>
        <dbReference type="SAM" id="MobiDB-lite"/>
    </source>
</evidence>
<feature type="region of interest" description="Disordered" evidence="11">
    <location>
        <begin position="201"/>
        <end position="306"/>
    </location>
</feature>
<dbReference type="Proteomes" id="UP000318821">
    <property type="component" value="Unassembled WGS sequence"/>
</dbReference>
<organism evidence="14 15">
    <name type="scientific">Leishmania donovani</name>
    <dbReference type="NCBI Taxonomy" id="5661"/>
    <lineage>
        <taxon>Eukaryota</taxon>
        <taxon>Discoba</taxon>
        <taxon>Euglenozoa</taxon>
        <taxon>Kinetoplastea</taxon>
        <taxon>Metakinetoplastina</taxon>
        <taxon>Trypanosomatida</taxon>
        <taxon>Trypanosomatidae</taxon>
        <taxon>Leishmaniinae</taxon>
        <taxon>Leishmania</taxon>
    </lineage>
</organism>
<proteinExistence type="inferred from homology"/>
<evidence type="ECO:0000256" key="4">
    <source>
        <dbReference type="ARBA" id="ARBA00022794"/>
    </source>
</evidence>
<accession>A0A504Y1Q4</accession>
<dbReference type="GO" id="GO:0060271">
    <property type="term" value="P:cilium assembly"/>
    <property type="evidence" value="ECO:0007669"/>
    <property type="project" value="TreeGrafter"/>
</dbReference>
<protein>
    <recommendedName>
        <fullName evidence="9">TRAF3-interacting protein 1</fullName>
    </recommendedName>
</protein>
<comment type="subcellular location">
    <subcellularLocation>
        <location evidence="2">Cytoplasm</location>
        <location evidence="2">Cytoskeleton</location>
        <location evidence="2">Cilium axoneme</location>
    </subcellularLocation>
    <subcellularLocation>
        <location evidence="1">Cytoplasm</location>
        <location evidence="1">Cytoskeleton</location>
        <location evidence="1">Cilium basal body</location>
    </subcellularLocation>
</comment>
<feature type="domain" description="TRAF3-interacting protein 1 C-terminal" evidence="13">
    <location>
        <begin position="367"/>
        <end position="535"/>
    </location>
</feature>
<evidence type="ECO:0000256" key="2">
    <source>
        <dbReference type="ARBA" id="ARBA00004430"/>
    </source>
</evidence>
<dbReference type="GO" id="GO:0030992">
    <property type="term" value="C:intraciliary transport particle B"/>
    <property type="evidence" value="ECO:0007669"/>
    <property type="project" value="TreeGrafter"/>
</dbReference>
<evidence type="ECO:0000256" key="3">
    <source>
        <dbReference type="ARBA" id="ARBA00022490"/>
    </source>
</evidence>
<evidence type="ECO:0000256" key="1">
    <source>
        <dbReference type="ARBA" id="ARBA00004120"/>
    </source>
</evidence>
<dbReference type="GO" id="GO:0070507">
    <property type="term" value="P:regulation of microtubule cytoskeleton organization"/>
    <property type="evidence" value="ECO:0007669"/>
    <property type="project" value="TreeGrafter"/>
</dbReference>
<feature type="region of interest" description="Disordered" evidence="11">
    <location>
        <begin position="1"/>
        <end position="51"/>
    </location>
</feature>
<keyword evidence="4" id="KW-0970">Cilium biogenesis/degradation</keyword>
<dbReference type="EMBL" id="RHLD01000035">
    <property type="protein sequence ID" value="TPP54611.1"/>
    <property type="molecule type" value="Genomic_DNA"/>
</dbReference>
<evidence type="ECO:0000256" key="8">
    <source>
        <dbReference type="ARBA" id="ARBA00043971"/>
    </source>
</evidence>
<dbReference type="VEuPathDB" id="TriTrypDB:LDHU3_21.2260"/>
<evidence type="ECO:0000313" key="15">
    <source>
        <dbReference type="Proteomes" id="UP000318821"/>
    </source>
</evidence>
<dbReference type="InterPro" id="IPR042576">
    <property type="entry name" value="TRAF3IP1_N_sf"/>
</dbReference>
<dbReference type="PANTHER" id="PTHR31363">
    <property type="entry name" value="TRAF3-INTERACTING PROTEIN 1"/>
    <property type="match status" value="1"/>
</dbReference>
<sequence>MSVRRVAAPYASRRPPGNNRARPGLAVGQRTGADLPTTTTTTASRSGQRSPVPAEAAPACPCCAACLKALQEVLHAYNALLLNSKRLFIDDALHHYSGDEAWIRVLRSLGWSNEPAPATGAIIEKTQKELGAVIQAPRLTDKLLSRPPFRYIHDIVMSFMKATGFPDGLFDADQLDSAKVADKKAKVQFLEKLIAAVEAATGTPVTARPSKIAPLQETEEERTKRREEERRRRHEEKKREAEKAKERAAAEPPSRTKEETTNQAAATAASGETERHRHREERKRESTGAVDTATTSARKAPPRPKPTHEVIEAQNAAADATPAVGVIREGKRGKADTESEDEDKEDWQKVAEQYEVKPAARTAAVAEDADVKGLLGQQALKAKRDQEAVARRAEVGGDGAAAAAPAGGGIIIHSSKNTASRGGGSHALGDSDLHQLREQLQLLTKASNPLGKFLEVIHDDIDSMTRELDMWRSESRNQALAAAEARRQTEESLQEIHANLQNLEDAISDQVLKTNNLRQTILANDAAMEVMAKTIVNPDMAAQ</sequence>
<dbReference type="GO" id="GO:0036064">
    <property type="term" value="C:ciliary basal body"/>
    <property type="evidence" value="ECO:0007669"/>
    <property type="project" value="TreeGrafter"/>
</dbReference>
<dbReference type="InterPro" id="IPR040468">
    <property type="entry name" value="TRAF3IP1_N"/>
</dbReference>
<feature type="compositionally biased region" description="Basic and acidic residues" evidence="11">
    <location>
        <begin position="237"/>
        <end position="260"/>
    </location>
</feature>
<keyword evidence="5 10" id="KW-0175">Coiled coil</keyword>
<dbReference type="GO" id="GO:0048731">
    <property type="term" value="P:system development"/>
    <property type="evidence" value="ECO:0007669"/>
    <property type="project" value="UniProtKB-ARBA"/>
</dbReference>
<evidence type="ECO:0000313" key="14">
    <source>
        <dbReference type="EMBL" id="TPP54611.1"/>
    </source>
</evidence>
<keyword evidence="3" id="KW-0963">Cytoplasm</keyword>
<dbReference type="FunFam" id="1.10.418.50:FF:000001">
    <property type="entry name" value="TRAF3-interacting protein 1 isoform X1"/>
    <property type="match status" value="1"/>
</dbReference>